<dbReference type="GO" id="GO:0003700">
    <property type="term" value="F:DNA-binding transcription factor activity"/>
    <property type="evidence" value="ECO:0007669"/>
    <property type="project" value="InterPro"/>
</dbReference>
<dbReference type="InterPro" id="IPR036388">
    <property type="entry name" value="WH-like_DNA-bd_sf"/>
</dbReference>
<dbReference type="InterPro" id="IPR011711">
    <property type="entry name" value="GntR_C"/>
</dbReference>
<dbReference type="SMART" id="SM00895">
    <property type="entry name" value="FCD"/>
    <property type="match status" value="1"/>
</dbReference>
<proteinExistence type="predicted"/>
<gene>
    <name evidence="5" type="ORF">B9O19_01676</name>
</gene>
<keyword evidence="2" id="KW-0238">DNA-binding</keyword>
<dbReference type="EMBL" id="CP020991">
    <property type="protein sequence ID" value="AUO19832.1"/>
    <property type="molecule type" value="Genomic_DNA"/>
</dbReference>
<sequence>MTVTPKKNEKETNREYALRVLEENIISLELAPGDKISETEIAKELNLSRTPIREAFIELEGVNILEIRPQIGTFISLIDLDLVEEARFLRLILEKEISRILCEIEDSFMLMPMEEQLFKQRLCLEHNKRREFYGLDNEFHKTLAAIANRSRSYELIHNIQIHFDRIRKLNLKRERCQGIYQQHKSIADAIKEHDAEKAANIITNHLSNYETDLEKLKKIHPEYIKED</sequence>
<dbReference type="Gene3D" id="1.20.120.530">
    <property type="entry name" value="GntR ligand-binding domain-like"/>
    <property type="match status" value="1"/>
</dbReference>
<keyword evidence="3" id="KW-0804">Transcription</keyword>
<dbReference type="PANTHER" id="PTHR43537:SF6">
    <property type="entry name" value="HTH-TYPE TRANSCRIPTIONAL REPRESSOR RSPR"/>
    <property type="match status" value="1"/>
</dbReference>
<dbReference type="Pfam" id="PF00392">
    <property type="entry name" value="GntR"/>
    <property type="match status" value="1"/>
</dbReference>
<dbReference type="AlphaFoldDB" id="A0A2K9P3K5"/>
<organism evidence="5 6">
    <name type="scientific">Monoglobus pectinilyticus</name>
    <dbReference type="NCBI Taxonomy" id="1981510"/>
    <lineage>
        <taxon>Bacteria</taxon>
        <taxon>Bacillati</taxon>
        <taxon>Bacillota</taxon>
        <taxon>Clostridia</taxon>
        <taxon>Monoglobales</taxon>
        <taxon>Monoglobaceae</taxon>
        <taxon>Monoglobus</taxon>
    </lineage>
</organism>
<dbReference type="Proteomes" id="UP000235589">
    <property type="component" value="Chromosome"/>
</dbReference>
<dbReference type="GeneID" id="98063064"/>
<dbReference type="Gene3D" id="1.10.10.10">
    <property type="entry name" value="Winged helix-like DNA-binding domain superfamily/Winged helix DNA-binding domain"/>
    <property type="match status" value="1"/>
</dbReference>
<dbReference type="SUPFAM" id="SSF48008">
    <property type="entry name" value="GntR ligand-binding domain-like"/>
    <property type="match status" value="1"/>
</dbReference>
<keyword evidence="6" id="KW-1185">Reference proteome</keyword>
<evidence type="ECO:0000256" key="2">
    <source>
        <dbReference type="ARBA" id="ARBA00023125"/>
    </source>
</evidence>
<evidence type="ECO:0000256" key="3">
    <source>
        <dbReference type="ARBA" id="ARBA00023163"/>
    </source>
</evidence>
<name>A0A2K9P3K5_9FIRM</name>
<evidence type="ECO:0000313" key="5">
    <source>
        <dbReference type="EMBL" id="AUO19832.1"/>
    </source>
</evidence>
<dbReference type="KEGG" id="mpec:B9O19_01676"/>
<accession>A0A2K9P3K5</accession>
<evidence type="ECO:0000313" key="6">
    <source>
        <dbReference type="Proteomes" id="UP000235589"/>
    </source>
</evidence>
<dbReference type="GO" id="GO:0003677">
    <property type="term" value="F:DNA binding"/>
    <property type="evidence" value="ECO:0007669"/>
    <property type="project" value="UniProtKB-KW"/>
</dbReference>
<dbReference type="CDD" id="cd07377">
    <property type="entry name" value="WHTH_GntR"/>
    <property type="match status" value="1"/>
</dbReference>
<feature type="domain" description="HTH gntR-type" evidence="4">
    <location>
        <begin position="11"/>
        <end position="78"/>
    </location>
</feature>
<evidence type="ECO:0000256" key="1">
    <source>
        <dbReference type="ARBA" id="ARBA00023015"/>
    </source>
</evidence>
<keyword evidence="1" id="KW-0805">Transcription regulation</keyword>
<dbReference type="SUPFAM" id="SSF46785">
    <property type="entry name" value="Winged helix' DNA-binding domain"/>
    <property type="match status" value="1"/>
</dbReference>
<dbReference type="SMART" id="SM00345">
    <property type="entry name" value="HTH_GNTR"/>
    <property type="match status" value="1"/>
</dbReference>
<protein>
    <submittedName>
        <fullName evidence="5">GntR family transcriptional regulator</fullName>
    </submittedName>
</protein>
<dbReference type="OrthoDB" id="9781630at2"/>
<dbReference type="InterPro" id="IPR000524">
    <property type="entry name" value="Tscrpt_reg_HTH_GntR"/>
</dbReference>
<dbReference type="PANTHER" id="PTHR43537">
    <property type="entry name" value="TRANSCRIPTIONAL REGULATOR, GNTR FAMILY"/>
    <property type="match status" value="1"/>
</dbReference>
<evidence type="ECO:0000259" key="4">
    <source>
        <dbReference type="PROSITE" id="PS50949"/>
    </source>
</evidence>
<reference evidence="5 6" key="1">
    <citation type="submission" date="2017-04" db="EMBL/GenBank/DDBJ databases">
        <title>Monoglobus pectinilyticus 14 draft genome.</title>
        <authorList>
            <person name="Kim C."/>
            <person name="Rosendale D.I."/>
            <person name="Kelly W.J."/>
            <person name="Tannock G.W."/>
            <person name="Patchett M.L."/>
            <person name="Jordens J.Z."/>
        </authorList>
    </citation>
    <scope>NUCLEOTIDE SEQUENCE [LARGE SCALE GENOMIC DNA]</scope>
    <source>
        <strain evidence="5 6">14</strain>
    </source>
</reference>
<dbReference type="InterPro" id="IPR008920">
    <property type="entry name" value="TF_FadR/GntR_C"/>
</dbReference>
<dbReference type="RefSeq" id="WP_102366002.1">
    <property type="nucleotide sequence ID" value="NZ_CP020991.1"/>
</dbReference>
<dbReference type="Pfam" id="PF07729">
    <property type="entry name" value="FCD"/>
    <property type="match status" value="1"/>
</dbReference>
<dbReference type="PROSITE" id="PS50949">
    <property type="entry name" value="HTH_GNTR"/>
    <property type="match status" value="1"/>
</dbReference>
<dbReference type="InterPro" id="IPR036390">
    <property type="entry name" value="WH_DNA-bd_sf"/>
</dbReference>